<gene>
    <name evidence="3" type="ORF">AUR66_02805</name>
</gene>
<organism evidence="3 4">
    <name type="scientific">Haloferax profundi</name>
    <dbReference type="NCBI Taxonomy" id="1544718"/>
    <lineage>
        <taxon>Archaea</taxon>
        <taxon>Methanobacteriati</taxon>
        <taxon>Methanobacteriota</taxon>
        <taxon>Stenosarchaea group</taxon>
        <taxon>Halobacteria</taxon>
        <taxon>Halobacteriales</taxon>
        <taxon>Haloferacaceae</taxon>
        <taxon>Haloferax</taxon>
    </lineage>
</organism>
<feature type="region of interest" description="Disordered" evidence="1">
    <location>
        <begin position="7"/>
        <end position="38"/>
    </location>
</feature>
<dbReference type="EMBL" id="LOPV01000501">
    <property type="protein sequence ID" value="KTG17067.1"/>
    <property type="molecule type" value="Genomic_DNA"/>
</dbReference>
<dbReference type="AlphaFoldDB" id="A0A0W1RU29"/>
<comment type="caution">
    <text evidence="3">The sequence shown here is derived from an EMBL/GenBank/DDBJ whole genome shotgun (WGS) entry which is preliminary data.</text>
</comment>
<dbReference type="Proteomes" id="UP000053157">
    <property type="component" value="Unassembled WGS sequence"/>
</dbReference>
<evidence type="ECO:0000259" key="2">
    <source>
        <dbReference type="Pfam" id="PF14321"/>
    </source>
</evidence>
<accession>A0A0W1RU29</accession>
<dbReference type="Pfam" id="PF14321">
    <property type="entry name" value="DUF4382"/>
    <property type="match status" value="1"/>
</dbReference>
<feature type="compositionally biased region" description="Polar residues" evidence="1">
    <location>
        <begin position="14"/>
        <end position="31"/>
    </location>
</feature>
<name>A0A0W1RU29_9EURY</name>
<keyword evidence="4" id="KW-1185">Reference proteome</keyword>
<evidence type="ECO:0000256" key="1">
    <source>
        <dbReference type="SAM" id="MobiDB-lite"/>
    </source>
</evidence>
<feature type="compositionally biased region" description="Acidic residues" evidence="1">
    <location>
        <begin position="255"/>
        <end position="297"/>
    </location>
</feature>
<feature type="compositionally biased region" description="Acidic residues" evidence="1">
    <location>
        <begin position="120"/>
        <end position="141"/>
    </location>
</feature>
<proteinExistence type="predicted"/>
<feature type="domain" description="DUF4382" evidence="2">
    <location>
        <begin position="132"/>
        <end position="242"/>
    </location>
</feature>
<sequence>MVVLAGCAGGAGTLTESPQSNGASETTSSGSADAGETGTVNFYVSDEENAIGDFEHLNVTIEQVTFVRAEGGENAEAESEDDDASKDESTEDESVEANASVNVSNNTTAINATATVDAAAENETESEGDADAEVESEDEAESSGKVTYEVDNVTVDLTELKGENATLVDSYDLPKGDYNAVYVEVSEVNGTLETGEQVNIKLPSNKLHITSEFTVASDEDVDFVFDITAFKAGKSGKYILKPVISESGTNVPIENVDEPDEKPDDEAEDENAEEEEEEEAEEAEQETEAEAEAEAETELSVSVDGNVTPGENATLVVTQNGSAVENATVTVNDEVVGTTDADGTLDVAVPLTTDLSVKVTHDDAEAELEFEFEGEVSKTVEDDSETPEGAGKSDNSTA</sequence>
<evidence type="ECO:0000313" key="4">
    <source>
        <dbReference type="Proteomes" id="UP000053157"/>
    </source>
</evidence>
<feature type="compositionally biased region" description="Low complexity" evidence="1">
    <location>
        <begin position="96"/>
        <end position="119"/>
    </location>
</feature>
<feature type="compositionally biased region" description="Acidic residues" evidence="1">
    <location>
        <begin position="73"/>
        <end position="95"/>
    </location>
</feature>
<feature type="region of interest" description="Disordered" evidence="1">
    <location>
        <begin position="372"/>
        <end position="398"/>
    </location>
</feature>
<dbReference type="OrthoDB" id="206301at2157"/>
<feature type="compositionally biased region" description="Polar residues" evidence="1">
    <location>
        <begin position="299"/>
        <end position="313"/>
    </location>
</feature>
<evidence type="ECO:0000313" key="3">
    <source>
        <dbReference type="EMBL" id="KTG17067.1"/>
    </source>
</evidence>
<dbReference type="InterPro" id="IPR025491">
    <property type="entry name" value="DUF4382"/>
</dbReference>
<feature type="region of interest" description="Disordered" evidence="1">
    <location>
        <begin position="249"/>
        <end position="313"/>
    </location>
</feature>
<reference evidence="3 4" key="1">
    <citation type="submission" date="2015-12" db="EMBL/GenBank/DDBJ databases">
        <title>Haloferax profundi sp. nov. isolated from the Discovery deep brine-seawater interface in the Red Sea.</title>
        <authorList>
            <person name="Zhang G."/>
            <person name="Stingl U."/>
            <person name="Rashid M."/>
        </authorList>
    </citation>
    <scope>NUCLEOTIDE SEQUENCE [LARGE SCALE GENOMIC DNA]</scope>
    <source>
        <strain evidence="3 4">SB29</strain>
    </source>
</reference>
<feature type="region of interest" description="Disordered" evidence="1">
    <location>
        <begin position="68"/>
        <end position="144"/>
    </location>
</feature>
<protein>
    <recommendedName>
        <fullName evidence="2">DUF4382 domain-containing protein</fullName>
    </recommendedName>
</protein>